<dbReference type="EMBL" id="RBZV01000009">
    <property type="protein sequence ID" value="RKP45605.1"/>
    <property type="molecule type" value="Genomic_DNA"/>
</dbReference>
<keyword evidence="3" id="KW-1185">Reference proteome</keyword>
<dbReference type="Gene3D" id="3.90.550.10">
    <property type="entry name" value="Spore Coat Polysaccharide Biosynthesis Protein SpsA, Chain A"/>
    <property type="match status" value="2"/>
</dbReference>
<dbReference type="SUPFAM" id="SSF53448">
    <property type="entry name" value="Nucleotide-diphospho-sugar transferases"/>
    <property type="match status" value="2"/>
</dbReference>
<dbReference type="GO" id="GO:0032259">
    <property type="term" value="P:methylation"/>
    <property type="evidence" value="ECO:0007669"/>
    <property type="project" value="UniProtKB-KW"/>
</dbReference>
<sequence length="931" mass="102740">MFNRRNRPRFGRQSLHSAAVCRRVFDKMTRKPRAIPMIEGAVGPLCCMPVLIASMARIASCGSLGGWVHGRSQQVNQGRFRFMATVSILIPARKADYLGRALISAQQQTFGDIEILVGDDTHDAALAPIVSRIGDPRIRYFHHGFGDARRNAEALWSLAHGKYVKWLADDDLLMPTSVEVLVEALRLHPESALAFHARVLVDEDDAVVHTPTQIVNVGERALVDRNLLVAEMVGRMHNFVGEPSNVMINRERASAADLFTYRSLKLDYLGDVAMYLNLAERAPLVVVGGYWSMLRRHSEQASPATNPSYSAGLYEWELFVRGEAAAGSLSGAALAEAANRLRQHYAGFAGELPEIGRLLANIDELTARAPRELFDSERFRADFAHARASVEARVAQHARAGATAQRANQPIQPQAVQAAPGVTAQKVCSVCEQQVDAWLPYPHGVDRSFLDYIEPVGSTLERYLCPKCGCNDRERHLWLYIALSGLLERAPEMRILHIAPEHHIEPRVRRLAPLEYIVGDLYPSAPGHRRINAEQLDFPSGHFDLIICNHVLEHVDSPQAALAEFHRCLKPGGHLIAQTPYSPVLKYTFELTKAPSTQFATRYFGQNDHVRFFGANIADYFHAAGFSGELYPHSTALEGLDEHAWGVNAREPFFLFTKQDAAGGEVPRTVAAATASATSATVAPAGMPAAATATQAARAAGLAGKPIRLVCATRCAQENFLRDTALGRSLAVHRHANPPELLLFDKNSTGLPALYNAAIEQAASSPAILVFVHDDVSICDYFWTDRVREALGQFDVVGLAGNRRRSPLQPAWAFATPDFKWDTAEYLSGSVGHGKGFPSDEVSYFGPAGVECKLLDGLMMIADSERLIESGTRFDEQFDFHFYDMDFCRQAELKGLSMGTWPISVVHESAGAFNTPPWRAAYERYLRKYGH</sequence>
<dbReference type="PANTHER" id="PTHR22916">
    <property type="entry name" value="GLYCOSYLTRANSFERASE"/>
    <property type="match status" value="1"/>
</dbReference>
<protein>
    <submittedName>
        <fullName evidence="2">Methyltransferase domain-containing protein</fullName>
    </submittedName>
</protein>
<dbReference type="CDD" id="cd00761">
    <property type="entry name" value="Glyco_tranf_GTA_type"/>
    <property type="match status" value="1"/>
</dbReference>
<dbReference type="Gene3D" id="3.40.50.150">
    <property type="entry name" value="Vaccinia Virus protein VP39"/>
    <property type="match status" value="1"/>
</dbReference>
<name>A0A494X4I2_9BURK</name>
<dbReference type="InterPro" id="IPR029044">
    <property type="entry name" value="Nucleotide-diphossugar_trans"/>
</dbReference>
<feature type="domain" description="Glycosyltransferase 2-like" evidence="1">
    <location>
        <begin position="87"/>
        <end position="193"/>
    </location>
</feature>
<dbReference type="PANTHER" id="PTHR22916:SF3">
    <property type="entry name" value="UDP-GLCNAC:BETAGAL BETA-1,3-N-ACETYLGLUCOSAMINYLTRANSFERASE-LIKE PROTEIN 1"/>
    <property type="match status" value="1"/>
</dbReference>
<dbReference type="Proteomes" id="UP000280434">
    <property type="component" value="Unassembled WGS sequence"/>
</dbReference>
<organism evidence="2 3">
    <name type="scientific">Trinickia fusca</name>
    <dbReference type="NCBI Taxonomy" id="2419777"/>
    <lineage>
        <taxon>Bacteria</taxon>
        <taxon>Pseudomonadati</taxon>
        <taxon>Pseudomonadota</taxon>
        <taxon>Betaproteobacteria</taxon>
        <taxon>Burkholderiales</taxon>
        <taxon>Burkholderiaceae</taxon>
        <taxon>Trinickia</taxon>
    </lineage>
</organism>
<proteinExistence type="predicted"/>
<accession>A0A494X4I2</accession>
<dbReference type="GO" id="GO:0008168">
    <property type="term" value="F:methyltransferase activity"/>
    <property type="evidence" value="ECO:0007669"/>
    <property type="project" value="UniProtKB-KW"/>
</dbReference>
<dbReference type="Pfam" id="PF13489">
    <property type="entry name" value="Methyltransf_23"/>
    <property type="match status" value="1"/>
</dbReference>
<dbReference type="OrthoDB" id="8769632at2"/>
<dbReference type="AlphaFoldDB" id="A0A494X4I2"/>
<gene>
    <name evidence="2" type="ORF">D7S89_19920</name>
</gene>
<keyword evidence="2" id="KW-0489">Methyltransferase</keyword>
<comment type="caution">
    <text evidence="2">The sequence shown here is derived from an EMBL/GenBank/DDBJ whole genome shotgun (WGS) entry which is preliminary data.</text>
</comment>
<evidence type="ECO:0000259" key="1">
    <source>
        <dbReference type="Pfam" id="PF00535"/>
    </source>
</evidence>
<dbReference type="Pfam" id="PF00535">
    <property type="entry name" value="Glycos_transf_2"/>
    <property type="match status" value="1"/>
</dbReference>
<dbReference type="GO" id="GO:0016758">
    <property type="term" value="F:hexosyltransferase activity"/>
    <property type="evidence" value="ECO:0007669"/>
    <property type="project" value="UniProtKB-ARBA"/>
</dbReference>
<evidence type="ECO:0000313" key="2">
    <source>
        <dbReference type="EMBL" id="RKP45605.1"/>
    </source>
</evidence>
<keyword evidence="2" id="KW-0808">Transferase</keyword>
<dbReference type="CDD" id="cd02440">
    <property type="entry name" value="AdoMet_MTases"/>
    <property type="match status" value="1"/>
</dbReference>
<evidence type="ECO:0000313" key="3">
    <source>
        <dbReference type="Proteomes" id="UP000280434"/>
    </source>
</evidence>
<reference evidence="2 3" key="1">
    <citation type="submission" date="2018-10" db="EMBL/GenBank/DDBJ databases">
        <title>Paraburkholderia sp. 7MK8-2, isolated from soil.</title>
        <authorList>
            <person name="Gao Z.-H."/>
            <person name="Qiu L.-H."/>
        </authorList>
    </citation>
    <scope>NUCLEOTIDE SEQUENCE [LARGE SCALE GENOMIC DNA]</scope>
    <source>
        <strain evidence="2 3">7MK8-2</strain>
    </source>
</reference>
<dbReference type="SUPFAM" id="SSF53335">
    <property type="entry name" value="S-adenosyl-L-methionine-dependent methyltransferases"/>
    <property type="match status" value="1"/>
</dbReference>
<dbReference type="InterPro" id="IPR001173">
    <property type="entry name" value="Glyco_trans_2-like"/>
</dbReference>
<dbReference type="InterPro" id="IPR029063">
    <property type="entry name" value="SAM-dependent_MTases_sf"/>
</dbReference>